<reference evidence="1 2" key="1">
    <citation type="journal article" date="2023" name="Plants (Basel)">
        <title>Bridging the Gap: Combining Genomics and Transcriptomics Approaches to Understand Stylosanthes scabra, an Orphan Legume from the Brazilian Caatinga.</title>
        <authorList>
            <person name="Ferreira-Neto J.R.C."/>
            <person name="da Silva M.D."/>
            <person name="Binneck E."/>
            <person name="de Melo N.F."/>
            <person name="da Silva R.H."/>
            <person name="de Melo A.L.T.M."/>
            <person name="Pandolfi V."/>
            <person name="Bustamante F.O."/>
            <person name="Brasileiro-Vidal A.C."/>
            <person name="Benko-Iseppon A.M."/>
        </authorList>
    </citation>
    <scope>NUCLEOTIDE SEQUENCE [LARGE SCALE GENOMIC DNA]</scope>
    <source>
        <tissue evidence="1">Leaves</tissue>
    </source>
</reference>
<name>A0ABU6TLH7_9FABA</name>
<keyword evidence="2" id="KW-1185">Reference proteome</keyword>
<organism evidence="1 2">
    <name type="scientific">Stylosanthes scabra</name>
    <dbReference type="NCBI Taxonomy" id="79078"/>
    <lineage>
        <taxon>Eukaryota</taxon>
        <taxon>Viridiplantae</taxon>
        <taxon>Streptophyta</taxon>
        <taxon>Embryophyta</taxon>
        <taxon>Tracheophyta</taxon>
        <taxon>Spermatophyta</taxon>
        <taxon>Magnoliopsida</taxon>
        <taxon>eudicotyledons</taxon>
        <taxon>Gunneridae</taxon>
        <taxon>Pentapetalae</taxon>
        <taxon>rosids</taxon>
        <taxon>fabids</taxon>
        <taxon>Fabales</taxon>
        <taxon>Fabaceae</taxon>
        <taxon>Papilionoideae</taxon>
        <taxon>50 kb inversion clade</taxon>
        <taxon>dalbergioids sensu lato</taxon>
        <taxon>Dalbergieae</taxon>
        <taxon>Pterocarpus clade</taxon>
        <taxon>Stylosanthes</taxon>
    </lineage>
</organism>
<sequence length="111" mass="11552">MCVYIPLLTIPGDGNLFNLLGGGIRLRRVGTIRVQLGRRSNLLGISCGGCDNGAAGGGIVGATCKVPGVDVEGEGEGICSDLGTTLPPPRLRPRDDVEDALLLSDLWTHNK</sequence>
<accession>A0ABU6TLH7</accession>
<comment type="caution">
    <text evidence="1">The sequence shown here is derived from an EMBL/GenBank/DDBJ whole genome shotgun (WGS) entry which is preliminary data.</text>
</comment>
<dbReference type="EMBL" id="JASCZI010091157">
    <property type="protein sequence ID" value="MED6149239.1"/>
    <property type="molecule type" value="Genomic_DNA"/>
</dbReference>
<protein>
    <submittedName>
        <fullName evidence="1">Uncharacterized protein</fullName>
    </submittedName>
</protein>
<proteinExistence type="predicted"/>
<dbReference type="Proteomes" id="UP001341840">
    <property type="component" value="Unassembled WGS sequence"/>
</dbReference>
<evidence type="ECO:0000313" key="1">
    <source>
        <dbReference type="EMBL" id="MED6149239.1"/>
    </source>
</evidence>
<gene>
    <name evidence="1" type="ORF">PIB30_060522</name>
</gene>
<evidence type="ECO:0000313" key="2">
    <source>
        <dbReference type="Proteomes" id="UP001341840"/>
    </source>
</evidence>